<evidence type="ECO:0000256" key="5">
    <source>
        <dbReference type="ARBA" id="ARBA00022999"/>
    </source>
</evidence>
<dbReference type="KEGG" id="muo:115477844"/>
<dbReference type="GO" id="GO:0035556">
    <property type="term" value="P:intracellular signal transduction"/>
    <property type="evidence" value="ECO:0007669"/>
    <property type="project" value="InterPro"/>
</dbReference>
<keyword evidence="5 6" id="KW-0727">SH2 domain</keyword>
<dbReference type="CTD" id="122809"/>
<dbReference type="FunFam" id="3.30.505.10:FF:000028">
    <property type="entry name" value="Suppressor of cytokine signaling 5"/>
    <property type="match status" value="1"/>
</dbReference>
<evidence type="ECO:0000313" key="12">
    <source>
        <dbReference type="RefSeq" id="XP_030070810.1"/>
    </source>
</evidence>
<dbReference type="GeneID" id="115477844"/>
<dbReference type="GO" id="GO:0016567">
    <property type="term" value="P:protein ubiquitination"/>
    <property type="evidence" value="ECO:0007669"/>
    <property type="project" value="UniProtKB-UniPathway"/>
</dbReference>
<keyword evidence="2" id="KW-0341">Growth regulation</keyword>
<feature type="region of interest" description="Disordered" evidence="7">
    <location>
        <begin position="1"/>
        <end position="25"/>
    </location>
</feature>
<dbReference type="SUPFAM" id="SSF158235">
    <property type="entry name" value="SOCS box-like"/>
    <property type="match status" value="1"/>
</dbReference>
<dbReference type="SMART" id="SM00252">
    <property type="entry name" value="SH2"/>
    <property type="match status" value="1"/>
</dbReference>
<dbReference type="Pfam" id="PF07525">
    <property type="entry name" value="SOCS_box"/>
    <property type="match status" value="1"/>
</dbReference>
<evidence type="ECO:0000256" key="7">
    <source>
        <dbReference type="SAM" id="MobiDB-lite"/>
    </source>
</evidence>
<dbReference type="OrthoDB" id="8820570at2759"/>
<dbReference type="RefSeq" id="XP_030070810.1">
    <property type="nucleotide sequence ID" value="XM_030214950.1"/>
</dbReference>
<evidence type="ECO:0000256" key="2">
    <source>
        <dbReference type="ARBA" id="ARBA00022604"/>
    </source>
</evidence>
<dbReference type="CDD" id="cd10385">
    <property type="entry name" value="SH2_SOCS4"/>
    <property type="match status" value="1"/>
</dbReference>
<dbReference type="AlphaFoldDB" id="A0A6P7Z5V0"/>
<dbReference type="PANTHER" id="PTHR10155:SF21">
    <property type="entry name" value="SUPPRESSOR OF CYTOKINE SIGNALING 4"/>
    <property type="match status" value="1"/>
</dbReference>
<gene>
    <name evidence="11 12" type="primary">SOCS4</name>
</gene>
<dbReference type="PANTHER" id="PTHR10155">
    <property type="entry name" value="PHOSPHATIDYLINOSITOL 3-KINASE REGULATORY SUBUNIT"/>
    <property type="match status" value="1"/>
</dbReference>
<dbReference type="GO" id="GO:0046935">
    <property type="term" value="F:1-phosphatidylinositol-3-kinase regulator activity"/>
    <property type="evidence" value="ECO:0007669"/>
    <property type="project" value="TreeGrafter"/>
</dbReference>
<reference evidence="11 12" key="1">
    <citation type="submission" date="2025-04" db="UniProtKB">
        <authorList>
            <consortium name="RefSeq"/>
        </authorList>
    </citation>
    <scope>IDENTIFICATION</scope>
</reference>
<dbReference type="InterPro" id="IPR000980">
    <property type="entry name" value="SH2"/>
</dbReference>
<accession>A0A6P7Z5V0</accession>
<sequence length="443" mass="50660">MAENKDRKSKNVDVKPKTCRSRSVDRRDGYVWSGQKFSWSHRTESYPGAEAGSATEKGAEIGQITERMCSCSSLNFELDRSCGCRVLGRSLKQKLQDAMGQCFPIKACSNRHSSMLVSKRKICIGELMLDNCPFPPKSDLAFKWHLIKQHTAPVNPKLEEDLLSDLESEGEEKAGQFQKCCKEDTAGCLCFGHSHPHEKANKHSTHKLNPKEESFTINVLNKNREESHIDCANEAVTLCTNSRKRNKPKWELDEESFQAGTPPKYHTQVDFVHCLVPDLLRISNNPCYWGVMDRYAAEALLDGKPEGTFLLRDSAQDDYLFSVSFRRYSRSLHARIEQWNHNFSFDAHDPCVFHAPDISGLLEHYKDPSACMFFEPLLSIPLSRTFPFSLQHLSRTVICNSTTYDGIESLPVPPSMKLYLKEYHYKSKVRVRRIDVPKQEDEK</sequence>
<dbReference type="GO" id="GO:0009968">
    <property type="term" value="P:negative regulation of signal transduction"/>
    <property type="evidence" value="ECO:0007669"/>
    <property type="project" value="UniProtKB-KW"/>
</dbReference>
<proteinExistence type="predicted"/>
<feature type="domain" description="SOCS box" evidence="9">
    <location>
        <begin position="377"/>
        <end position="426"/>
    </location>
</feature>
<evidence type="ECO:0000256" key="4">
    <source>
        <dbReference type="ARBA" id="ARBA00022786"/>
    </source>
</evidence>
<dbReference type="SMART" id="SM00253">
    <property type="entry name" value="SOCS"/>
    <property type="match status" value="1"/>
</dbReference>
<evidence type="ECO:0000256" key="1">
    <source>
        <dbReference type="ARBA" id="ARBA00004906"/>
    </source>
</evidence>
<protein>
    <submittedName>
        <fullName evidence="11 12">Suppressor of cytokine signaling 4</fullName>
    </submittedName>
</protein>
<keyword evidence="10" id="KW-1185">Reference proteome</keyword>
<dbReference type="GO" id="GO:0005942">
    <property type="term" value="C:phosphatidylinositol 3-kinase complex"/>
    <property type="evidence" value="ECO:0007669"/>
    <property type="project" value="TreeGrafter"/>
</dbReference>
<evidence type="ECO:0000256" key="6">
    <source>
        <dbReference type="PROSITE-ProRule" id="PRU00191"/>
    </source>
</evidence>
<dbReference type="GO" id="GO:0046854">
    <property type="term" value="P:phosphatidylinositol phosphate biosynthetic process"/>
    <property type="evidence" value="ECO:0007669"/>
    <property type="project" value="TreeGrafter"/>
</dbReference>
<dbReference type="Proteomes" id="UP000515156">
    <property type="component" value="Chromosome 9"/>
</dbReference>
<dbReference type="PROSITE" id="PS50225">
    <property type="entry name" value="SOCS"/>
    <property type="match status" value="1"/>
</dbReference>
<dbReference type="SMART" id="SM00969">
    <property type="entry name" value="SOCS_box"/>
    <property type="match status" value="1"/>
</dbReference>
<dbReference type="SUPFAM" id="SSF55550">
    <property type="entry name" value="SH2 domain"/>
    <property type="match status" value="1"/>
</dbReference>
<keyword evidence="4" id="KW-0833">Ubl conjugation pathway</keyword>
<organism evidence="10 12">
    <name type="scientific">Microcaecilia unicolor</name>
    <dbReference type="NCBI Taxonomy" id="1415580"/>
    <lineage>
        <taxon>Eukaryota</taxon>
        <taxon>Metazoa</taxon>
        <taxon>Chordata</taxon>
        <taxon>Craniata</taxon>
        <taxon>Vertebrata</taxon>
        <taxon>Euteleostomi</taxon>
        <taxon>Amphibia</taxon>
        <taxon>Gymnophiona</taxon>
        <taxon>Siphonopidae</taxon>
        <taxon>Microcaecilia</taxon>
    </lineage>
</organism>
<dbReference type="InterPro" id="IPR022252">
    <property type="entry name" value="SOCS4/SOCS5_dom"/>
</dbReference>
<dbReference type="RefSeq" id="XP_030070809.1">
    <property type="nucleotide sequence ID" value="XM_030214949.1"/>
</dbReference>
<name>A0A6P7Z5V0_9AMPH</name>
<dbReference type="Pfam" id="PF12610">
    <property type="entry name" value="SOCS"/>
    <property type="match status" value="1"/>
</dbReference>
<comment type="pathway">
    <text evidence="1">Protein modification; protein ubiquitination.</text>
</comment>
<dbReference type="Pfam" id="PF00017">
    <property type="entry name" value="SH2"/>
    <property type="match status" value="1"/>
</dbReference>
<feature type="domain" description="SH2" evidence="8">
    <location>
        <begin position="287"/>
        <end position="382"/>
    </location>
</feature>
<dbReference type="InterPro" id="IPR035864">
    <property type="entry name" value="SOCS4_SH2"/>
</dbReference>
<dbReference type="UniPathway" id="UPA00143"/>
<dbReference type="InterPro" id="IPR001496">
    <property type="entry name" value="SOCS_box"/>
</dbReference>
<evidence type="ECO:0000313" key="10">
    <source>
        <dbReference type="Proteomes" id="UP000515156"/>
    </source>
</evidence>
<evidence type="ECO:0000256" key="3">
    <source>
        <dbReference type="ARBA" id="ARBA00022700"/>
    </source>
</evidence>
<dbReference type="InterPro" id="IPR036860">
    <property type="entry name" value="SH2_dom_sf"/>
</dbReference>
<dbReference type="Gene3D" id="3.30.505.10">
    <property type="entry name" value="SH2 domain"/>
    <property type="match status" value="1"/>
</dbReference>
<evidence type="ECO:0000259" key="8">
    <source>
        <dbReference type="PROSITE" id="PS50001"/>
    </source>
</evidence>
<dbReference type="PROSITE" id="PS50001">
    <property type="entry name" value="SH2"/>
    <property type="match status" value="1"/>
</dbReference>
<keyword evidence="3" id="KW-0734">Signal transduction inhibitor</keyword>
<evidence type="ECO:0000313" key="11">
    <source>
        <dbReference type="RefSeq" id="XP_030070809.1"/>
    </source>
</evidence>
<evidence type="ECO:0000259" key="9">
    <source>
        <dbReference type="PROSITE" id="PS50225"/>
    </source>
</evidence>
<dbReference type="InterPro" id="IPR036036">
    <property type="entry name" value="SOCS_box-like_dom_sf"/>
</dbReference>